<dbReference type="KEGG" id="strr:EKD16_03675"/>
<protein>
    <submittedName>
        <fullName evidence="1">Uncharacterized protein</fullName>
    </submittedName>
</protein>
<evidence type="ECO:0000313" key="2">
    <source>
        <dbReference type="Proteomes" id="UP000292235"/>
    </source>
</evidence>
<evidence type="ECO:0000313" key="1">
    <source>
        <dbReference type="EMBL" id="QBI52545.1"/>
    </source>
</evidence>
<organism evidence="1 2">
    <name type="scientific">Streptomonospora litoralis</name>
    <dbReference type="NCBI Taxonomy" id="2498135"/>
    <lineage>
        <taxon>Bacteria</taxon>
        <taxon>Bacillati</taxon>
        <taxon>Actinomycetota</taxon>
        <taxon>Actinomycetes</taxon>
        <taxon>Streptosporangiales</taxon>
        <taxon>Nocardiopsidaceae</taxon>
        <taxon>Streptomonospora</taxon>
    </lineage>
</organism>
<dbReference type="AlphaFoldDB" id="A0A4P6PWR5"/>
<name>A0A4P6PWR5_9ACTN</name>
<accession>A0A4P6PWR5</accession>
<sequence length="82" mass="8642">MTDFIVRAFRCVVGRRTGVCTPISVPTPSSPAPVRRTARVRPYALAALERQRGLSGPRAFAGSLQLGARKPASPALLAGVGR</sequence>
<dbReference type="Proteomes" id="UP000292235">
    <property type="component" value="Chromosome"/>
</dbReference>
<reference evidence="1 2" key="1">
    <citation type="submission" date="2019-02" db="EMBL/GenBank/DDBJ databases">
        <authorList>
            <person name="Khodamoradi S."/>
            <person name="Hahnke R.L."/>
            <person name="Kaempfer P."/>
            <person name="Schumann P."/>
            <person name="Rohde M."/>
            <person name="Steinert M."/>
            <person name="Luzhetskyy A."/>
            <person name="Wink J."/>
            <person name="Ruckert C."/>
        </authorList>
    </citation>
    <scope>NUCLEOTIDE SEQUENCE [LARGE SCALE GENOMIC DNA]</scope>
    <source>
        <strain evidence="1 2">M2</strain>
    </source>
</reference>
<gene>
    <name evidence="1" type="ORF">EKD16_03675</name>
</gene>
<keyword evidence="2" id="KW-1185">Reference proteome</keyword>
<proteinExistence type="predicted"/>
<dbReference type="EMBL" id="CP036455">
    <property type="protein sequence ID" value="QBI52545.1"/>
    <property type="molecule type" value="Genomic_DNA"/>
</dbReference>